<evidence type="ECO:0000256" key="3">
    <source>
        <dbReference type="ARBA" id="ARBA00022723"/>
    </source>
</evidence>
<dbReference type="PANTHER" id="PTHR33202">
    <property type="entry name" value="ZINC UPTAKE REGULATION PROTEIN"/>
    <property type="match status" value="1"/>
</dbReference>
<dbReference type="Proteomes" id="UP000009226">
    <property type="component" value="Chromosome"/>
</dbReference>
<dbReference type="GO" id="GO:0003700">
    <property type="term" value="F:DNA-binding transcription factor activity"/>
    <property type="evidence" value="ECO:0007669"/>
    <property type="project" value="InterPro"/>
</dbReference>
<feature type="binding site" evidence="8">
    <location>
        <position position="143"/>
    </location>
    <ligand>
        <name>Zn(2+)</name>
        <dbReference type="ChEBI" id="CHEBI:29105"/>
    </ligand>
</feature>
<dbReference type="eggNOG" id="COG0735">
    <property type="taxonomic scope" value="Bacteria"/>
</dbReference>
<keyword evidence="4 8" id="KW-0862">Zinc</keyword>
<dbReference type="GO" id="GO:0045892">
    <property type="term" value="P:negative regulation of DNA-templated transcription"/>
    <property type="evidence" value="ECO:0007669"/>
    <property type="project" value="TreeGrafter"/>
</dbReference>
<dbReference type="Gene3D" id="3.30.1490.190">
    <property type="match status" value="1"/>
</dbReference>
<evidence type="ECO:0000256" key="5">
    <source>
        <dbReference type="ARBA" id="ARBA00023015"/>
    </source>
</evidence>
<dbReference type="InterPro" id="IPR036388">
    <property type="entry name" value="WH-like_DNA-bd_sf"/>
</dbReference>
<evidence type="ECO:0000256" key="7">
    <source>
        <dbReference type="ARBA" id="ARBA00023163"/>
    </source>
</evidence>
<accession>F6B3N5</accession>
<keyword evidence="3 8" id="KW-0479">Metal-binding</keyword>
<dbReference type="RefSeq" id="WP_003540005.1">
    <property type="nucleotide sequence ID" value="NC_015565.1"/>
</dbReference>
<dbReference type="InterPro" id="IPR002481">
    <property type="entry name" value="FUR"/>
</dbReference>
<dbReference type="CDD" id="cd07153">
    <property type="entry name" value="Fur_like"/>
    <property type="match status" value="1"/>
</dbReference>
<evidence type="ECO:0000256" key="8">
    <source>
        <dbReference type="PIRSR" id="PIRSR602481-1"/>
    </source>
</evidence>
<feature type="binding site" evidence="8">
    <location>
        <position position="140"/>
    </location>
    <ligand>
        <name>Zn(2+)</name>
        <dbReference type="ChEBI" id="CHEBI:29105"/>
    </ligand>
</feature>
<dbReference type="Gene3D" id="1.10.10.10">
    <property type="entry name" value="Winged helix-like DNA-binding domain superfamily/Winged helix DNA-binding domain"/>
    <property type="match status" value="1"/>
</dbReference>
<evidence type="ECO:0000256" key="6">
    <source>
        <dbReference type="ARBA" id="ARBA00023125"/>
    </source>
</evidence>
<feature type="binding site" evidence="8">
    <location>
        <position position="103"/>
    </location>
    <ligand>
        <name>Zn(2+)</name>
        <dbReference type="ChEBI" id="CHEBI:29105"/>
    </ligand>
</feature>
<organism evidence="10 11">
    <name type="scientific">Desulfotomaculum nigrificans (strain DSM 14880 / VKM B-2319 / CO-1-SRB)</name>
    <name type="common">Desulfotomaculum carboxydivorans</name>
    <dbReference type="NCBI Taxonomy" id="868595"/>
    <lineage>
        <taxon>Bacteria</taxon>
        <taxon>Bacillati</taxon>
        <taxon>Bacillota</taxon>
        <taxon>Clostridia</taxon>
        <taxon>Eubacteriales</taxon>
        <taxon>Desulfotomaculaceae</taxon>
        <taxon>Desulfotomaculum</taxon>
    </lineage>
</organism>
<keyword evidence="5" id="KW-0805">Transcription regulation</keyword>
<feature type="binding site" evidence="8">
    <location>
        <position position="100"/>
    </location>
    <ligand>
        <name>Zn(2+)</name>
        <dbReference type="ChEBI" id="CHEBI:29105"/>
    </ligand>
</feature>
<dbReference type="FunFam" id="1.10.10.10:FF:000051">
    <property type="entry name" value="Fur family transcriptional regulator"/>
    <property type="match status" value="1"/>
</dbReference>
<protein>
    <submittedName>
        <fullName evidence="10">Ferric uptake regulator, Fur family</fullName>
    </submittedName>
</protein>
<feature type="binding site" evidence="9">
    <location>
        <position position="115"/>
    </location>
    <ligand>
        <name>Fe cation</name>
        <dbReference type="ChEBI" id="CHEBI:24875"/>
    </ligand>
</feature>
<keyword evidence="2" id="KW-0678">Repressor</keyword>
<evidence type="ECO:0000256" key="4">
    <source>
        <dbReference type="ARBA" id="ARBA00022833"/>
    </source>
</evidence>
<feature type="binding site" evidence="9">
    <location>
        <position position="132"/>
    </location>
    <ligand>
        <name>Fe cation</name>
        <dbReference type="ChEBI" id="CHEBI:24875"/>
    </ligand>
</feature>
<dbReference type="InterPro" id="IPR043135">
    <property type="entry name" value="Fur_C"/>
</dbReference>
<evidence type="ECO:0000313" key="10">
    <source>
        <dbReference type="EMBL" id="AEF95194.1"/>
    </source>
</evidence>
<evidence type="ECO:0000256" key="1">
    <source>
        <dbReference type="ARBA" id="ARBA00007957"/>
    </source>
</evidence>
<dbReference type="AlphaFoldDB" id="F6B3N5"/>
<dbReference type="SUPFAM" id="SSF46785">
    <property type="entry name" value="Winged helix' DNA-binding domain"/>
    <property type="match status" value="1"/>
</dbReference>
<keyword evidence="11" id="KW-1185">Reference proteome</keyword>
<dbReference type="Pfam" id="PF01475">
    <property type="entry name" value="FUR"/>
    <property type="match status" value="1"/>
</dbReference>
<dbReference type="HOGENOM" id="CLU_096072_3_1_9"/>
<evidence type="ECO:0000313" key="11">
    <source>
        <dbReference type="Proteomes" id="UP000009226"/>
    </source>
</evidence>
<dbReference type="EMBL" id="CP002736">
    <property type="protein sequence ID" value="AEF95194.1"/>
    <property type="molecule type" value="Genomic_DNA"/>
</dbReference>
<reference evidence="10 11" key="1">
    <citation type="submission" date="2011-05" db="EMBL/GenBank/DDBJ databases">
        <title>Complete sequence of Desulfotomaculum carboxydivorans CO-1-SRB.</title>
        <authorList>
            <consortium name="US DOE Joint Genome Institute"/>
            <person name="Lucas S."/>
            <person name="Han J."/>
            <person name="Lapidus A."/>
            <person name="Cheng J.-F."/>
            <person name="Goodwin L."/>
            <person name="Pitluck S."/>
            <person name="Peters L."/>
            <person name="Mikhailova N."/>
            <person name="Lu M."/>
            <person name="Han C."/>
            <person name="Tapia R."/>
            <person name="Land M."/>
            <person name="Hauser L."/>
            <person name="Kyrpides N."/>
            <person name="Ivanova N."/>
            <person name="Pagani I."/>
            <person name="Stams A."/>
            <person name="Plugge C."/>
            <person name="Muyzer G."/>
            <person name="Kuever J."/>
            <person name="Parshina S."/>
            <person name="Ivanova A."/>
            <person name="Nazina T."/>
            <person name="Woyke T."/>
        </authorList>
    </citation>
    <scope>NUCLEOTIDE SEQUENCE [LARGE SCALE GENOMIC DNA]</scope>
    <source>
        <strain evidence="11">DSM 14880 / VKM B-2319 / CO-1-SRB</strain>
    </source>
</reference>
<feature type="binding site" evidence="9">
    <location>
        <position position="94"/>
    </location>
    <ligand>
        <name>Fe cation</name>
        <dbReference type="ChEBI" id="CHEBI:24875"/>
    </ligand>
</feature>
<dbReference type="KEGG" id="dca:Desca_2359"/>
<keyword evidence="7" id="KW-0804">Transcription</keyword>
<dbReference type="PANTHER" id="PTHR33202:SF7">
    <property type="entry name" value="FERRIC UPTAKE REGULATION PROTEIN"/>
    <property type="match status" value="1"/>
</dbReference>
<sequence>MHKIISQVREKLRSREYKLTPQRQQILEVLLENKDKHLSAEDVYNLVKQKAPDVGIATVYRTLELFLEFDIIHSVNFGDGRKRYEYGEDNEGHHHHHAICVQCGKIIEINEDLLEELEKQVARDYEFDIMDHELKIYGHCQDCRGKK</sequence>
<proteinExistence type="inferred from homology"/>
<comment type="cofactor">
    <cofactor evidence="8">
        <name>Zn(2+)</name>
        <dbReference type="ChEBI" id="CHEBI:29105"/>
    </cofactor>
    <text evidence="8">Binds 1 zinc ion per subunit.</text>
</comment>
<dbReference type="GO" id="GO:0008270">
    <property type="term" value="F:zinc ion binding"/>
    <property type="evidence" value="ECO:0007669"/>
    <property type="project" value="TreeGrafter"/>
</dbReference>
<dbReference type="InterPro" id="IPR036390">
    <property type="entry name" value="WH_DNA-bd_sf"/>
</dbReference>
<dbReference type="GO" id="GO:0000976">
    <property type="term" value="F:transcription cis-regulatory region binding"/>
    <property type="evidence" value="ECO:0007669"/>
    <property type="project" value="TreeGrafter"/>
</dbReference>
<comment type="similarity">
    <text evidence="1">Belongs to the Fur family.</text>
</comment>
<evidence type="ECO:0000256" key="9">
    <source>
        <dbReference type="PIRSR" id="PIRSR602481-2"/>
    </source>
</evidence>
<keyword evidence="6" id="KW-0238">DNA-binding</keyword>
<comment type="cofactor">
    <cofactor evidence="9">
        <name>Mn(2+)</name>
        <dbReference type="ChEBI" id="CHEBI:29035"/>
    </cofactor>
    <cofactor evidence="9">
        <name>Fe(2+)</name>
        <dbReference type="ChEBI" id="CHEBI:29033"/>
    </cofactor>
    <text evidence="9">Binds 1 Mn(2+) or Fe(2+) ion per subunit.</text>
</comment>
<gene>
    <name evidence="10" type="ordered locus">Desca_2359</name>
</gene>
<dbReference type="STRING" id="868595.Desca_2359"/>
<keyword evidence="9" id="KW-0408">Iron</keyword>
<name>F6B3N5_DESCC</name>
<evidence type="ECO:0000256" key="2">
    <source>
        <dbReference type="ARBA" id="ARBA00022491"/>
    </source>
</evidence>
<dbReference type="GO" id="GO:1900376">
    <property type="term" value="P:regulation of secondary metabolite biosynthetic process"/>
    <property type="evidence" value="ECO:0007669"/>
    <property type="project" value="TreeGrafter"/>
</dbReference>